<dbReference type="Pfam" id="PF03221">
    <property type="entry name" value="HTH_Tnp_Tc5"/>
    <property type="match status" value="1"/>
</dbReference>
<dbReference type="GO" id="GO:0003677">
    <property type="term" value="F:DNA binding"/>
    <property type="evidence" value="ECO:0007669"/>
    <property type="project" value="UniProtKB-KW"/>
</dbReference>
<keyword evidence="3" id="KW-0175">Coiled coil</keyword>
<feature type="coiled-coil region" evidence="3">
    <location>
        <begin position="190"/>
        <end position="217"/>
    </location>
</feature>
<keyword evidence="2" id="KW-0539">Nucleus</keyword>
<dbReference type="OrthoDB" id="4714109at2759"/>
<evidence type="ECO:0000313" key="5">
    <source>
        <dbReference type="EMBL" id="TRX94480.1"/>
    </source>
</evidence>
<keyword evidence="6" id="KW-1185">Reference proteome</keyword>
<keyword evidence="1" id="KW-0238">DNA-binding</keyword>
<dbReference type="SMART" id="SM00674">
    <property type="entry name" value="CENPB"/>
    <property type="match status" value="1"/>
</dbReference>
<dbReference type="InterPro" id="IPR009057">
    <property type="entry name" value="Homeodomain-like_sf"/>
</dbReference>
<accession>A0A553I2Q1</accession>
<evidence type="ECO:0000313" key="6">
    <source>
        <dbReference type="Proteomes" id="UP000319160"/>
    </source>
</evidence>
<feature type="domain" description="HTH CENPB-type" evidence="4">
    <location>
        <begin position="48"/>
        <end position="118"/>
    </location>
</feature>
<dbReference type="InterPro" id="IPR006600">
    <property type="entry name" value="HTH_CenpB_DNA-bd_dom"/>
</dbReference>
<evidence type="ECO:0000256" key="1">
    <source>
        <dbReference type="ARBA" id="ARBA00023125"/>
    </source>
</evidence>
<evidence type="ECO:0000256" key="2">
    <source>
        <dbReference type="ARBA" id="ARBA00023242"/>
    </source>
</evidence>
<dbReference type="Proteomes" id="UP000319160">
    <property type="component" value="Unassembled WGS sequence"/>
</dbReference>
<dbReference type="STRING" id="2512241.A0A553I2Q1"/>
<evidence type="ECO:0000259" key="4">
    <source>
        <dbReference type="PROSITE" id="PS51253"/>
    </source>
</evidence>
<dbReference type="Gene3D" id="1.10.10.60">
    <property type="entry name" value="Homeodomain-like"/>
    <property type="match status" value="1"/>
</dbReference>
<organism evidence="5 6">
    <name type="scientific">Xylaria flabelliformis</name>
    <dbReference type="NCBI Taxonomy" id="2512241"/>
    <lineage>
        <taxon>Eukaryota</taxon>
        <taxon>Fungi</taxon>
        <taxon>Dikarya</taxon>
        <taxon>Ascomycota</taxon>
        <taxon>Pezizomycotina</taxon>
        <taxon>Sordariomycetes</taxon>
        <taxon>Xylariomycetidae</taxon>
        <taxon>Xylariales</taxon>
        <taxon>Xylariaceae</taxon>
        <taxon>Xylaria</taxon>
    </lineage>
</organism>
<dbReference type="EMBL" id="VFLP01000022">
    <property type="protein sequence ID" value="TRX94480.1"/>
    <property type="molecule type" value="Genomic_DNA"/>
</dbReference>
<sequence length="226" mass="25236">MPAGHEKKIAAAIAAVRNGQTQKAAADQYGVATSTLSDRLHGRLSREEAHKTDRLLSPEIEDQIVDWIHKSESAGRRPHHWEITQFAQCILKAQGSSHTIGSHWVDRFIQRHPSVEVKRQETLEAADMDEYGLHEGESFHGTRPTTPEEVPWRADDQGGWVTPKSSQELIEQFESLADPILQTDTAKALIQKAGKRIDLLAAEIAAEKQKTEALKAEHKISQGLEY</sequence>
<dbReference type="SUPFAM" id="SSF46689">
    <property type="entry name" value="Homeodomain-like"/>
    <property type="match status" value="2"/>
</dbReference>
<evidence type="ECO:0000256" key="3">
    <source>
        <dbReference type="SAM" id="Coils"/>
    </source>
</evidence>
<dbReference type="Pfam" id="PF05225">
    <property type="entry name" value="HTH_psq"/>
    <property type="match status" value="1"/>
</dbReference>
<gene>
    <name evidence="5" type="ORF">FHL15_004635</name>
</gene>
<dbReference type="InterPro" id="IPR007889">
    <property type="entry name" value="HTH_Psq"/>
</dbReference>
<name>A0A553I2Q1_9PEZI</name>
<dbReference type="AlphaFoldDB" id="A0A553I2Q1"/>
<proteinExistence type="predicted"/>
<protein>
    <recommendedName>
        <fullName evidence="4">HTH CENPB-type domain-containing protein</fullName>
    </recommendedName>
</protein>
<reference evidence="6" key="1">
    <citation type="submission" date="2019-06" db="EMBL/GenBank/DDBJ databases">
        <title>Draft genome sequence of the griseofulvin-producing fungus Xylaria cubensis strain G536.</title>
        <authorList>
            <person name="Mead M.E."/>
            <person name="Raja H.A."/>
            <person name="Steenwyk J.L."/>
            <person name="Knowles S.L."/>
            <person name="Oberlies N.H."/>
            <person name="Rokas A."/>
        </authorList>
    </citation>
    <scope>NUCLEOTIDE SEQUENCE [LARGE SCALE GENOMIC DNA]</scope>
    <source>
        <strain evidence="6">G536</strain>
    </source>
</reference>
<dbReference type="PROSITE" id="PS51253">
    <property type="entry name" value="HTH_CENPB"/>
    <property type="match status" value="1"/>
</dbReference>
<comment type="caution">
    <text evidence="5">The sequence shown here is derived from an EMBL/GenBank/DDBJ whole genome shotgun (WGS) entry which is preliminary data.</text>
</comment>